<dbReference type="Proteomes" id="UP001156218">
    <property type="component" value="Chromosome"/>
</dbReference>
<dbReference type="AlphaFoldDB" id="A0AAQ2PL98"/>
<dbReference type="Proteomes" id="UP001162960">
    <property type="component" value="Chromosome"/>
</dbReference>
<evidence type="ECO:0000256" key="1">
    <source>
        <dbReference type="ARBA" id="ARBA00011073"/>
    </source>
</evidence>
<feature type="domain" description="Peptidase S8/S53" evidence="6">
    <location>
        <begin position="268"/>
        <end position="528"/>
    </location>
</feature>
<dbReference type="InterPro" id="IPR015500">
    <property type="entry name" value="Peptidase_S8_subtilisin-rel"/>
</dbReference>
<keyword evidence="3 5" id="KW-0378">Hydrolase</keyword>
<dbReference type="PROSITE" id="PS00138">
    <property type="entry name" value="SUBTILASE_SER"/>
    <property type="match status" value="1"/>
</dbReference>
<dbReference type="PROSITE" id="PS00137">
    <property type="entry name" value="SUBTILASE_HIS"/>
    <property type="match status" value="1"/>
</dbReference>
<dbReference type="PANTHER" id="PTHR43806">
    <property type="entry name" value="PEPTIDASE S8"/>
    <property type="match status" value="1"/>
</dbReference>
<dbReference type="EMBL" id="CP083685">
    <property type="protein sequence ID" value="UYU88876.1"/>
    <property type="molecule type" value="Genomic_DNA"/>
</dbReference>
<comment type="similarity">
    <text evidence="1 5">Belongs to the peptidase S8 family.</text>
</comment>
<evidence type="ECO:0000313" key="8">
    <source>
        <dbReference type="EMBL" id="UYU88876.1"/>
    </source>
</evidence>
<dbReference type="RefSeq" id="WP_070750353.1">
    <property type="nucleotide sequence ID" value="NZ_CAXSTA010000002.1"/>
</dbReference>
<feature type="active site" description="Charge relay system" evidence="5">
    <location>
        <position position="276"/>
    </location>
</feature>
<dbReference type="PROSITE" id="PS51892">
    <property type="entry name" value="SUBTILASE"/>
    <property type="match status" value="1"/>
</dbReference>
<dbReference type="InterPro" id="IPR050131">
    <property type="entry name" value="Peptidase_S8_subtilisin-like"/>
</dbReference>
<evidence type="ECO:0000259" key="6">
    <source>
        <dbReference type="Pfam" id="PF00082"/>
    </source>
</evidence>
<evidence type="ECO:0000256" key="3">
    <source>
        <dbReference type="ARBA" id="ARBA00022801"/>
    </source>
</evidence>
<dbReference type="InterPro" id="IPR036852">
    <property type="entry name" value="Peptidase_S8/S53_dom_sf"/>
</dbReference>
<evidence type="ECO:0000313" key="9">
    <source>
        <dbReference type="Proteomes" id="UP001156218"/>
    </source>
</evidence>
<evidence type="ECO:0000256" key="4">
    <source>
        <dbReference type="ARBA" id="ARBA00022825"/>
    </source>
</evidence>
<evidence type="ECO:0000313" key="7">
    <source>
        <dbReference type="EMBL" id="UYU66102.1"/>
    </source>
</evidence>
<dbReference type="EMBL" id="CP083680">
    <property type="protein sequence ID" value="UYU66102.1"/>
    <property type="molecule type" value="Genomic_DNA"/>
</dbReference>
<sequence>MKKNAVLLYGLFSAFMLIFLTGCSDKIENISDMNGNEVSTRSLSFTDYYWYNGQKIGINKLNNKKYILFDENNENTLKSYSATTLKFVKEPQLLQLSNKIMKKKLQSSPKNLKWATIETTASSPTLTKLNGIIYEAPYFQTENGTEVGLSHLYYVKLKSDKDVSKLMELASINKVDIIGNNEYMPLWYTLSCSKESTGNALELANKFYETNLFEASEPDLMSDDTPNCVNDSNFSNYQWNLRNTGQNGGTIGVDVNFCNARSITTGSQNVIVAIVDQGIQLDHPDLNVHSISYDTESGTSPSRVLGTHGTNCAGFISAKTNNSIGIASLAPDCPSMSISNSLASSPDSRQKRADGINFAWRNGASVISNSWSSSVAYSIINDAISNALTSGRSGKGCVVVFATGNDYSSTVGYPANCNPDILAVGSNNRNGSRSSFSNYGTALDIVAPGENVCTTTTGSNYSTSISGTSFSCPTAAAVAALVISVNPNLTQKQVVDILEKSARKVGNYAYSTTSNRLNGTWNNEMGYGLLDAYAAVSLAGGENVYFNDQTVSYTQTVSGMNIFSQNVTVTNNATLTFNFIQTVIINPPFTVNAGSQFFLYY</sequence>
<dbReference type="GO" id="GO:0004252">
    <property type="term" value="F:serine-type endopeptidase activity"/>
    <property type="evidence" value="ECO:0007669"/>
    <property type="project" value="UniProtKB-UniRule"/>
</dbReference>
<dbReference type="GO" id="GO:0006508">
    <property type="term" value="P:proteolysis"/>
    <property type="evidence" value="ECO:0007669"/>
    <property type="project" value="UniProtKB-KW"/>
</dbReference>
<dbReference type="PROSITE" id="PS51257">
    <property type="entry name" value="PROKAR_LIPOPROTEIN"/>
    <property type="match status" value="1"/>
</dbReference>
<dbReference type="InterPro" id="IPR022398">
    <property type="entry name" value="Peptidase_S8_His-AS"/>
</dbReference>
<dbReference type="Pfam" id="PF00082">
    <property type="entry name" value="Peptidase_S8"/>
    <property type="match status" value="1"/>
</dbReference>
<organism evidence="8 10">
    <name type="scientific">Bacteroides thetaiotaomicron</name>
    <dbReference type="NCBI Taxonomy" id="818"/>
    <lineage>
        <taxon>Bacteria</taxon>
        <taxon>Pseudomonadati</taxon>
        <taxon>Bacteroidota</taxon>
        <taxon>Bacteroidia</taxon>
        <taxon>Bacteroidales</taxon>
        <taxon>Bacteroidaceae</taxon>
        <taxon>Bacteroides</taxon>
    </lineage>
</organism>
<evidence type="ECO:0000256" key="2">
    <source>
        <dbReference type="ARBA" id="ARBA00022670"/>
    </source>
</evidence>
<feature type="active site" description="Charge relay system" evidence="5">
    <location>
        <position position="469"/>
    </location>
</feature>
<accession>A0AAQ2PL98</accession>
<protein>
    <submittedName>
        <fullName evidence="8">S8 family serine peptidase</fullName>
    </submittedName>
</protein>
<proteinExistence type="inferred from homology"/>
<keyword evidence="2 5" id="KW-0645">Protease</keyword>
<dbReference type="InterPro" id="IPR023828">
    <property type="entry name" value="Peptidase_S8_Ser-AS"/>
</dbReference>
<gene>
    <name evidence="7" type="ORF">KQP68_21420</name>
    <name evidence="8" type="ORF">KQP74_12980</name>
</gene>
<name>A0AAQ2PL98_BACT4</name>
<dbReference type="PANTHER" id="PTHR43806:SF11">
    <property type="entry name" value="CEREVISIN-RELATED"/>
    <property type="match status" value="1"/>
</dbReference>
<feature type="active site" description="Charge relay system" evidence="5">
    <location>
        <position position="308"/>
    </location>
</feature>
<dbReference type="PRINTS" id="PR00723">
    <property type="entry name" value="SUBTILISIN"/>
</dbReference>
<dbReference type="SUPFAM" id="SSF52743">
    <property type="entry name" value="Subtilisin-like"/>
    <property type="match status" value="1"/>
</dbReference>
<dbReference type="Gene3D" id="3.40.50.200">
    <property type="entry name" value="Peptidase S8/S53 domain"/>
    <property type="match status" value="1"/>
</dbReference>
<evidence type="ECO:0000313" key="10">
    <source>
        <dbReference type="Proteomes" id="UP001162960"/>
    </source>
</evidence>
<evidence type="ECO:0000256" key="5">
    <source>
        <dbReference type="PROSITE-ProRule" id="PRU01240"/>
    </source>
</evidence>
<reference evidence="8 9" key="1">
    <citation type="submission" date="2021-06" db="EMBL/GenBank/DDBJ databases">
        <title>Interrogation of the integrated mobile genetic elements in gut-associated Bacteroides with a consensus prediction approach.</title>
        <authorList>
            <person name="Campbell D.E."/>
            <person name="Leigh J.R."/>
            <person name="Kim T."/>
            <person name="England W."/>
            <person name="Whitaker R.J."/>
            <person name="Degnan P.H."/>
        </authorList>
    </citation>
    <scope>NUCLEOTIDE SEQUENCE</scope>
    <source>
        <strain evidence="8">VPI-3443</strain>
        <strain evidence="7 9">WAL8669</strain>
    </source>
</reference>
<keyword evidence="4 5" id="KW-0720">Serine protease</keyword>
<dbReference type="InterPro" id="IPR000209">
    <property type="entry name" value="Peptidase_S8/S53_dom"/>
</dbReference>